<dbReference type="Gene3D" id="3.90.950.20">
    <property type="entry name" value="CinA-like"/>
    <property type="match status" value="1"/>
</dbReference>
<name>A0A3B0Y4V5_9ZZZZ</name>
<sequence length="165" mass="17130">MPDEVLSLVSELADRLLARGELLACAESCTGGWVAKSCTDLAGSSVWFERGFVTYSNAAKQEMLGVSVATLDEQGAVSEATVAEMAAGALEHSAAHWALAISGIAGPGGGSVDKPVGTVWIGWAGPGDWRNTERHHFDGGREAVRHQSVVAALRGLLDQLATSAN</sequence>
<dbReference type="Pfam" id="PF02464">
    <property type="entry name" value="CinA"/>
    <property type="match status" value="1"/>
</dbReference>
<dbReference type="EC" id="3.5.1.42" evidence="2"/>
<dbReference type="NCBIfam" id="NF002975">
    <property type="entry name" value="PRK03661.1"/>
    <property type="match status" value="1"/>
</dbReference>
<protein>
    <submittedName>
        <fullName evidence="2">Nicotinamide-nucleotide amidase</fullName>
        <ecNumber evidence="2">3.5.1.42</ecNumber>
    </submittedName>
</protein>
<dbReference type="NCBIfam" id="TIGR00199">
    <property type="entry name" value="PncC_domain"/>
    <property type="match status" value="1"/>
</dbReference>
<organism evidence="2">
    <name type="scientific">hydrothermal vent metagenome</name>
    <dbReference type="NCBI Taxonomy" id="652676"/>
    <lineage>
        <taxon>unclassified sequences</taxon>
        <taxon>metagenomes</taxon>
        <taxon>ecological metagenomes</taxon>
    </lineage>
</organism>
<dbReference type="InterPro" id="IPR008136">
    <property type="entry name" value="CinA_C"/>
</dbReference>
<dbReference type="GO" id="GO:0019159">
    <property type="term" value="F:nicotinamide-nucleotide amidase activity"/>
    <property type="evidence" value="ECO:0007669"/>
    <property type="project" value="UniProtKB-EC"/>
</dbReference>
<dbReference type="SUPFAM" id="SSF142433">
    <property type="entry name" value="CinA-like"/>
    <property type="match status" value="1"/>
</dbReference>
<evidence type="ECO:0000259" key="1">
    <source>
        <dbReference type="Pfam" id="PF02464"/>
    </source>
</evidence>
<keyword evidence="2" id="KW-0378">Hydrolase</keyword>
<proteinExistence type="predicted"/>
<evidence type="ECO:0000313" key="2">
    <source>
        <dbReference type="EMBL" id="VAW75768.1"/>
    </source>
</evidence>
<gene>
    <name evidence="2" type="ORF">MNBD_GAMMA15-2476</name>
</gene>
<accession>A0A3B0Y4V5</accession>
<dbReference type="InterPro" id="IPR036653">
    <property type="entry name" value="CinA-like_C"/>
</dbReference>
<reference evidence="2" key="1">
    <citation type="submission" date="2018-06" db="EMBL/GenBank/DDBJ databases">
        <authorList>
            <person name="Zhirakovskaya E."/>
        </authorList>
    </citation>
    <scope>NUCLEOTIDE SEQUENCE</scope>
</reference>
<dbReference type="EMBL" id="UOFN01000051">
    <property type="protein sequence ID" value="VAW75768.1"/>
    <property type="molecule type" value="Genomic_DNA"/>
</dbReference>
<dbReference type="AlphaFoldDB" id="A0A3B0Y4V5"/>
<feature type="domain" description="CinA C-terminal" evidence="1">
    <location>
        <begin position="8"/>
        <end position="159"/>
    </location>
</feature>